<dbReference type="InterPro" id="IPR051534">
    <property type="entry name" value="CBASS_pafABC_assoc_protein"/>
</dbReference>
<dbReference type="PROSITE" id="PS52050">
    <property type="entry name" value="WYL"/>
    <property type="match status" value="1"/>
</dbReference>
<dbReference type="Proteomes" id="UP000800981">
    <property type="component" value="Unassembled WGS sequence"/>
</dbReference>
<organism evidence="3 4">
    <name type="scientific">Motilibacter deserti</name>
    <dbReference type="NCBI Taxonomy" id="2714956"/>
    <lineage>
        <taxon>Bacteria</taxon>
        <taxon>Bacillati</taxon>
        <taxon>Actinomycetota</taxon>
        <taxon>Actinomycetes</taxon>
        <taxon>Motilibacterales</taxon>
        <taxon>Motilibacteraceae</taxon>
        <taxon>Motilibacter</taxon>
    </lineage>
</organism>
<dbReference type="Pfam" id="PF13280">
    <property type="entry name" value="WYL"/>
    <property type="match status" value="1"/>
</dbReference>
<evidence type="ECO:0000259" key="2">
    <source>
        <dbReference type="Pfam" id="PF25583"/>
    </source>
</evidence>
<accession>A0ABX0GV01</accession>
<comment type="caution">
    <text evidence="3">The sequence shown here is derived from an EMBL/GenBank/DDBJ whole genome shotgun (WGS) entry which is preliminary data.</text>
</comment>
<dbReference type="PANTHER" id="PTHR34580">
    <property type="match status" value="1"/>
</dbReference>
<evidence type="ECO:0000259" key="1">
    <source>
        <dbReference type="Pfam" id="PF13280"/>
    </source>
</evidence>
<evidence type="ECO:0000313" key="4">
    <source>
        <dbReference type="Proteomes" id="UP000800981"/>
    </source>
</evidence>
<name>A0ABX0GV01_9ACTN</name>
<protein>
    <submittedName>
        <fullName evidence="3">WYL domain-containing protein</fullName>
    </submittedName>
</protein>
<sequence length="336" mass="36157">MLNLLLALLATRRPLTKQELRGSVPGYPETDEAFDRAFERDKDELREMGVPIETGTVSGSSLFEDEVGYRVRREAYALPEASFTPDEMAVLALAARAWQSAALAGAASRALLKLQASGAQIDDVAVAGLEPRVEASEPAFLPLVRAVRDRRVVRFDYRTRGDGEPQRREVEPWGVVSWHGRWYLVGHDRGRDATRVFRLGRVVGDVTARGKAGAVTVPEGVDLRAEVASRAAARSGGGRAVVRLRSGHGGWLRRQAEPAPGRAEVGKDEDGWDVLALPYSDLEMLADDVAGLGPDAVALEPAELRAAVVRRLRAALAVAAGGRQDGGRAGTEAQQA</sequence>
<dbReference type="Pfam" id="PF25583">
    <property type="entry name" value="WCX"/>
    <property type="match status" value="1"/>
</dbReference>
<reference evidence="3 4" key="1">
    <citation type="submission" date="2020-03" db="EMBL/GenBank/DDBJ databases">
        <title>Two novel Motilibacter sp.</title>
        <authorList>
            <person name="Liu S."/>
        </authorList>
    </citation>
    <scope>NUCLEOTIDE SEQUENCE [LARGE SCALE GENOMIC DNA]</scope>
    <source>
        <strain evidence="3 4">E257</strain>
    </source>
</reference>
<dbReference type="EMBL" id="JAANNP010000005">
    <property type="protein sequence ID" value="NHC14348.1"/>
    <property type="molecule type" value="Genomic_DNA"/>
</dbReference>
<gene>
    <name evidence="3" type="ORF">G9H71_11220</name>
</gene>
<dbReference type="InterPro" id="IPR057727">
    <property type="entry name" value="WCX_dom"/>
</dbReference>
<dbReference type="InterPro" id="IPR026881">
    <property type="entry name" value="WYL_dom"/>
</dbReference>
<keyword evidence="4" id="KW-1185">Reference proteome</keyword>
<evidence type="ECO:0000313" key="3">
    <source>
        <dbReference type="EMBL" id="NHC14348.1"/>
    </source>
</evidence>
<feature type="domain" description="WCX" evidence="2">
    <location>
        <begin position="239"/>
        <end position="316"/>
    </location>
</feature>
<feature type="domain" description="WYL" evidence="1">
    <location>
        <begin position="139"/>
        <end position="202"/>
    </location>
</feature>
<dbReference type="PANTHER" id="PTHR34580:SF3">
    <property type="entry name" value="PROTEIN PAFB"/>
    <property type="match status" value="1"/>
</dbReference>
<proteinExistence type="predicted"/>